<comment type="function">
    <text evidence="2">The beta subunit is responsible for the synthesis of L-tryptophan from indole and L-serine.</text>
</comment>
<protein>
    <submittedName>
        <fullName evidence="4">Tryptophan synthase subunit beta</fullName>
    </submittedName>
</protein>
<sequence>VGVLHGNRTLLMQDEQGLISDTHSISAGLDYPGVGPEHAWLKESGRAEYVAVNDTEALAACRSLNLLEGILPALESSHAVAYAMQLAAEMSPDDIIVINLSGRGDKDIPALARIDGISLT</sequence>
<dbReference type="PANTHER" id="PTHR48077:SF3">
    <property type="entry name" value="TRYPTOPHAN SYNTHASE"/>
    <property type="match status" value="1"/>
</dbReference>
<dbReference type="PANTHER" id="PTHR48077">
    <property type="entry name" value="TRYPTOPHAN SYNTHASE-RELATED"/>
    <property type="match status" value="1"/>
</dbReference>
<dbReference type="Gene3D" id="3.40.50.1100">
    <property type="match status" value="1"/>
</dbReference>
<dbReference type="InterPro" id="IPR036052">
    <property type="entry name" value="TrpB-like_PALP_sf"/>
</dbReference>
<dbReference type="SUPFAM" id="SSF53686">
    <property type="entry name" value="Tryptophan synthase beta subunit-like PLP-dependent enzymes"/>
    <property type="match status" value="1"/>
</dbReference>
<comment type="caution">
    <text evidence="4">The sequence shown here is derived from an EMBL/GenBank/DDBJ whole genome shotgun (WGS) entry which is preliminary data.</text>
</comment>
<dbReference type="InterPro" id="IPR023026">
    <property type="entry name" value="Trp_synth_beta/beta-like"/>
</dbReference>
<feature type="non-terminal residue" evidence="4">
    <location>
        <position position="1"/>
    </location>
</feature>
<evidence type="ECO:0000313" key="4">
    <source>
        <dbReference type="EMBL" id="PDH36085.1"/>
    </source>
</evidence>
<name>A0A2A5WHR6_9GAMM</name>
<comment type="cofactor">
    <cofactor evidence="1">
        <name>pyridoxal 5'-phosphate</name>
        <dbReference type="ChEBI" id="CHEBI:597326"/>
    </cofactor>
</comment>
<gene>
    <name evidence="4" type="ORF">CNE99_10285</name>
</gene>
<dbReference type="GO" id="GO:0004834">
    <property type="term" value="F:tryptophan synthase activity"/>
    <property type="evidence" value="ECO:0007669"/>
    <property type="project" value="InterPro"/>
</dbReference>
<dbReference type="Proteomes" id="UP000219327">
    <property type="component" value="Unassembled WGS sequence"/>
</dbReference>
<dbReference type="GO" id="GO:0005737">
    <property type="term" value="C:cytoplasm"/>
    <property type="evidence" value="ECO:0007669"/>
    <property type="project" value="TreeGrafter"/>
</dbReference>
<evidence type="ECO:0000256" key="2">
    <source>
        <dbReference type="ARBA" id="ARBA00002786"/>
    </source>
</evidence>
<dbReference type="AlphaFoldDB" id="A0A2A5WHR6"/>
<keyword evidence="3" id="KW-0663">Pyridoxal phosphate</keyword>
<dbReference type="EMBL" id="NTKD01000075">
    <property type="protein sequence ID" value="PDH36085.1"/>
    <property type="molecule type" value="Genomic_DNA"/>
</dbReference>
<organism evidence="4 5">
    <name type="scientific">OM182 bacterium MED-G24</name>
    <dbReference type="NCBI Taxonomy" id="1986255"/>
    <lineage>
        <taxon>Bacteria</taxon>
        <taxon>Pseudomonadati</taxon>
        <taxon>Pseudomonadota</taxon>
        <taxon>Gammaproteobacteria</taxon>
        <taxon>OMG group</taxon>
        <taxon>OM182 clade</taxon>
    </lineage>
</organism>
<accession>A0A2A5WHR6</accession>
<evidence type="ECO:0000256" key="3">
    <source>
        <dbReference type="ARBA" id="ARBA00022898"/>
    </source>
</evidence>
<reference evidence="4 5" key="1">
    <citation type="submission" date="2017-08" db="EMBL/GenBank/DDBJ databases">
        <title>Fine stratification of microbial communities through a metagenomic profile of the photic zone.</title>
        <authorList>
            <person name="Haro-Moreno J.M."/>
            <person name="Lopez-Perez M."/>
            <person name="De La Torre J."/>
            <person name="Picazo A."/>
            <person name="Camacho A."/>
            <person name="Rodriguez-Valera F."/>
        </authorList>
    </citation>
    <scope>NUCLEOTIDE SEQUENCE [LARGE SCALE GENOMIC DNA]</scope>
    <source>
        <strain evidence="4">MED-G24</strain>
    </source>
</reference>
<evidence type="ECO:0000313" key="5">
    <source>
        <dbReference type="Proteomes" id="UP000219327"/>
    </source>
</evidence>
<proteinExistence type="predicted"/>
<evidence type="ECO:0000256" key="1">
    <source>
        <dbReference type="ARBA" id="ARBA00001933"/>
    </source>
</evidence>